<reference evidence="2" key="1">
    <citation type="journal article" date="2020" name="Stud. Mycol.">
        <title>101 Dothideomycetes genomes: a test case for predicting lifestyles and emergence of pathogens.</title>
        <authorList>
            <person name="Haridas S."/>
            <person name="Albert R."/>
            <person name="Binder M."/>
            <person name="Bloem J."/>
            <person name="Labutti K."/>
            <person name="Salamov A."/>
            <person name="Andreopoulos B."/>
            <person name="Baker S."/>
            <person name="Barry K."/>
            <person name="Bills G."/>
            <person name="Bluhm B."/>
            <person name="Cannon C."/>
            <person name="Castanera R."/>
            <person name="Culley D."/>
            <person name="Daum C."/>
            <person name="Ezra D."/>
            <person name="Gonzalez J."/>
            <person name="Henrissat B."/>
            <person name="Kuo A."/>
            <person name="Liang C."/>
            <person name="Lipzen A."/>
            <person name="Lutzoni F."/>
            <person name="Magnuson J."/>
            <person name="Mondo S."/>
            <person name="Nolan M."/>
            <person name="Ohm R."/>
            <person name="Pangilinan J."/>
            <person name="Park H.-J."/>
            <person name="Ramirez L."/>
            <person name="Alfaro M."/>
            <person name="Sun H."/>
            <person name="Tritt A."/>
            <person name="Yoshinaga Y."/>
            <person name="Zwiers L.-H."/>
            <person name="Turgeon B."/>
            <person name="Goodwin S."/>
            <person name="Spatafora J."/>
            <person name="Crous P."/>
            <person name="Grigoriev I."/>
        </authorList>
    </citation>
    <scope>NUCLEOTIDE SEQUENCE</scope>
    <source>
        <strain evidence="2">CBS 627.86</strain>
    </source>
</reference>
<dbReference type="Proteomes" id="UP000799770">
    <property type="component" value="Unassembled WGS sequence"/>
</dbReference>
<evidence type="ECO:0008006" key="4">
    <source>
        <dbReference type="Google" id="ProtNLM"/>
    </source>
</evidence>
<dbReference type="EMBL" id="ML977324">
    <property type="protein sequence ID" value="KAF2114856.1"/>
    <property type="molecule type" value="Genomic_DNA"/>
</dbReference>
<evidence type="ECO:0000313" key="3">
    <source>
        <dbReference type="Proteomes" id="UP000799770"/>
    </source>
</evidence>
<dbReference type="AlphaFoldDB" id="A0A6A5Z6R9"/>
<protein>
    <recommendedName>
        <fullName evidence="4">F-box domain-containing protein</fullName>
    </recommendedName>
</protein>
<evidence type="ECO:0000313" key="2">
    <source>
        <dbReference type="EMBL" id="KAF2114856.1"/>
    </source>
</evidence>
<dbReference type="OrthoDB" id="3694065at2759"/>
<name>A0A6A5Z6R9_9PLEO</name>
<proteinExistence type="predicted"/>
<sequence length="599" mass="67600">MAEILSFPQLSLDLPSSRMSVDFSKITTSKFENDAWPKSPLTFSNPVGTNLGLNDIRSLPQHAHQGRVSPLAQVKEEPETSDISLSRQGSFKWPWRKPQSERNSDASQLSYPLSRTVSSASTVSVPSTAVSKTFSRSYTASTHTSYTSIQLESRPLPPFPEEAPGLSGLPLSLLEHILSYVFALPRTVSIGPDNVDGRHLQYRYHRAGLDYLNVRDVLKHPLFVVSHHLRDVSLDVLYTKAEFIIDLHSIYHTKVSSTTNENLKRHQKFWLSGTPKMVRNTLQNLSKLHIRLPVPSTEAGARKGREQDEWMDGGDGKGGGNWRVKSMKREQEDAQQILKCLETIISVVMTARSSEPDSQPLTRSLSNLGLRRTKSVRPERSKSAQYIRQDVDDENNGQRRPLKRLEVVLVKRSPWALVLAESLGLIRALRPVPVTGFTRYHFELNGQKYCWATKYRKRWQGREPDGPSLLNDLQGLTIAEPPIEPLRTPTEFKFVKVDRKGQLRLLDSDLPKTSMVLEPPPVVKEDWLPPLPTELSSLIHRKPLPRIGRPRKKVDSFAFIMDEGLTKLGSRGTETSGRVEPPTIEELKKIAEDIKAGLY</sequence>
<evidence type="ECO:0000256" key="1">
    <source>
        <dbReference type="SAM" id="MobiDB-lite"/>
    </source>
</evidence>
<feature type="region of interest" description="Disordered" evidence="1">
    <location>
        <begin position="63"/>
        <end position="85"/>
    </location>
</feature>
<organism evidence="2 3">
    <name type="scientific">Lophiotrema nucula</name>
    <dbReference type="NCBI Taxonomy" id="690887"/>
    <lineage>
        <taxon>Eukaryota</taxon>
        <taxon>Fungi</taxon>
        <taxon>Dikarya</taxon>
        <taxon>Ascomycota</taxon>
        <taxon>Pezizomycotina</taxon>
        <taxon>Dothideomycetes</taxon>
        <taxon>Pleosporomycetidae</taxon>
        <taxon>Pleosporales</taxon>
        <taxon>Lophiotremataceae</taxon>
        <taxon>Lophiotrema</taxon>
    </lineage>
</organism>
<keyword evidence="3" id="KW-1185">Reference proteome</keyword>
<feature type="region of interest" description="Disordered" evidence="1">
    <location>
        <begin position="296"/>
        <end position="320"/>
    </location>
</feature>
<gene>
    <name evidence="2" type="ORF">BDV96DRAFT_86616</name>
</gene>
<accession>A0A6A5Z6R9</accession>